<keyword evidence="1" id="KW-0175">Coiled coil</keyword>
<evidence type="ECO:0000313" key="2">
    <source>
        <dbReference type="EMBL" id="KAJ8320679.1"/>
    </source>
</evidence>
<dbReference type="EMBL" id="JARBDR010000141">
    <property type="protein sequence ID" value="KAJ8320679.1"/>
    <property type="molecule type" value="Genomic_DNA"/>
</dbReference>
<evidence type="ECO:0000256" key="1">
    <source>
        <dbReference type="SAM" id="Coils"/>
    </source>
</evidence>
<reference evidence="2 3" key="1">
    <citation type="submission" date="2022-12" db="EMBL/GenBank/DDBJ databases">
        <title>Chromosome-level genome of Tegillarca granosa.</title>
        <authorList>
            <person name="Kim J."/>
        </authorList>
    </citation>
    <scope>NUCLEOTIDE SEQUENCE [LARGE SCALE GENOMIC DNA]</scope>
    <source>
        <strain evidence="2">Teg-2019</strain>
        <tissue evidence="2">Adductor muscle</tissue>
    </source>
</reference>
<keyword evidence="3" id="KW-1185">Reference proteome</keyword>
<name>A0ABQ9FTU0_TEGGR</name>
<dbReference type="Proteomes" id="UP001217089">
    <property type="component" value="Unassembled WGS sequence"/>
</dbReference>
<accession>A0ABQ9FTU0</accession>
<proteinExistence type="predicted"/>
<feature type="non-terminal residue" evidence="2">
    <location>
        <position position="377"/>
    </location>
</feature>
<dbReference type="InterPro" id="IPR011042">
    <property type="entry name" value="6-blade_b-propeller_TolB-like"/>
</dbReference>
<organism evidence="2 3">
    <name type="scientific">Tegillarca granosa</name>
    <name type="common">Malaysian cockle</name>
    <name type="synonym">Anadara granosa</name>
    <dbReference type="NCBI Taxonomy" id="220873"/>
    <lineage>
        <taxon>Eukaryota</taxon>
        <taxon>Metazoa</taxon>
        <taxon>Spiralia</taxon>
        <taxon>Lophotrochozoa</taxon>
        <taxon>Mollusca</taxon>
        <taxon>Bivalvia</taxon>
        <taxon>Autobranchia</taxon>
        <taxon>Pteriomorphia</taxon>
        <taxon>Arcoida</taxon>
        <taxon>Arcoidea</taxon>
        <taxon>Arcidae</taxon>
        <taxon>Tegillarca</taxon>
    </lineage>
</organism>
<evidence type="ECO:0008006" key="4">
    <source>
        <dbReference type="Google" id="ProtNLM"/>
    </source>
</evidence>
<dbReference type="SUPFAM" id="SSF101898">
    <property type="entry name" value="NHL repeat"/>
    <property type="match status" value="1"/>
</dbReference>
<dbReference type="Gene3D" id="2.120.10.30">
    <property type="entry name" value="TolB, C-terminal domain"/>
    <property type="match status" value="1"/>
</dbReference>
<feature type="coiled-coil region" evidence="1">
    <location>
        <begin position="61"/>
        <end position="107"/>
    </location>
</feature>
<protein>
    <recommendedName>
        <fullName evidence="4">Tripartite motif-containing protein 2</fullName>
    </recommendedName>
</protein>
<gene>
    <name evidence="2" type="ORF">KUTeg_002266</name>
</gene>
<comment type="caution">
    <text evidence="2">The sequence shown here is derived from an EMBL/GenBank/DDBJ whole genome shotgun (WGS) entry which is preliminary data.</text>
</comment>
<evidence type="ECO:0000313" key="3">
    <source>
        <dbReference type="Proteomes" id="UP001217089"/>
    </source>
</evidence>
<sequence length="377" mass="43989">MEEMIDIKKRELLDITMKSNEKLSKYEQIVESVCDKQRVFSKKISQTIQDVKTRNTRKNHLDKITNDIVQQLQQLEKQDREDNEKLKRQLQIEIADLKQLIQKCGEEQARRSINVCNFVSVMKMELCEYTPTEPPDRKKPPEFRTEIVEEELKSLFGSLVKSTSKDCQLLPLQEQDRDQTRSVLTPKIYAVVRSTFPAKNNTRVTAAEHDIRHDENQYRKCYCWTVILGRRETCRNDNRGNRNENNEIRLYRQYKLFDYPYSLSTNINGDIVVVDDYTKTVVVVDQGGHKKATYDAKNENLTKPFHPRFIATDKLGQIFISDYENSVVHLLDKDGVFLEFLISDKNGCSEPFGLSIDSLGRLWVVNKGSNSVMIIEY</sequence>